<reference evidence="1 2" key="1">
    <citation type="submission" date="2018-06" db="EMBL/GenBank/DDBJ databases">
        <title>Genomic Encyclopedia of Archaeal and Bacterial Type Strains, Phase II (KMG-II): from individual species to whole genera.</title>
        <authorList>
            <person name="Goeker M."/>
        </authorList>
    </citation>
    <scope>NUCLEOTIDE SEQUENCE [LARGE SCALE GENOMIC DNA]</scope>
    <source>
        <strain evidence="1 2">ATCC 51348</strain>
    </source>
</reference>
<dbReference type="Proteomes" id="UP000249646">
    <property type="component" value="Unassembled WGS sequence"/>
</dbReference>
<name>A0A2W7FUZ1_9BACT</name>
<proteinExistence type="predicted"/>
<gene>
    <name evidence="1" type="ORF">BCF89_1191</name>
</gene>
<dbReference type="AlphaFoldDB" id="A0A2W7FUZ1"/>
<sequence>MSIILAYICTVPQKPDKKVEDFFMQKYTYELKKEIIFD</sequence>
<dbReference type="EMBL" id="QKUB01000019">
    <property type="protein sequence ID" value="PZV98169.1"/>
    <property type="molecule type" value="Genomic_DNA"/>
</dbReference>
<evidence type="ECO:0000313" key="1">
    <source>
        <dbReference type="EMBL" id="PZV98169.1"/>
    </source>
</evidence>
<protein>
    <submittedName>
        <fullName evidence="1">Uncharacterized protein</fullName>
    </submittedName>
</protein>
<comment type="caution">
    <text evidence="1">The sequence shown here is derived from an EMBL/GenBank/DDBJ whole genome shotgun (WGS) entry which is preliminary data.</text>
</comment>
<organism evidence="1 2">
    <name type="scientific">Metamycoplasma auris</name>
    <dbReference type="NCBI Taxonomy" id="51363"/>
    <lineage>
        <taxon>Bacteria</taxon>
        <taxon>Bacillati</taxon>
        <taxon>Mycoplasmatota</taxon>
        <taxon>Mycoplasmoidales</taxon>
        <taxon>Metamycoplasmataceae</taxon>
        <taxon>Metamycoplasma</taxon>
    </lineage>
</organism>
<feature type="non-terminal residue" evidence="1">
    <location>
        <position position="38"/>
    </location>
</feature>
<evidence type="ECO:0000313" key="2">
    <source>
        <dbReference type="Proteomes" id="UP000249646"/>
    </source>
</evidence>
<keyword evidence="2" id="KW-1185">Reference proteome</keyword>
<accession>A0A2W7FUZ1</accession>